<dbReference type="Proteomes" id="UP000076623">
    <property type="component" value="Chromosome"/>
</dbReference>
<accession>A0A161IJM9</accession>
<dbReference type="AlphaFoldDB" id="A0A161IJM9"/>
<dbReference type="Gene3D" id="3.40.1580.10">
    <property type="entry name" value="SMI1/KNR4-like"/>
    <property type="match status" value="1"/>
</dbReference>
<evidence type="ECO:0000259" key="1">
    <source>
        <dbReference type="SMART" id="SM00860"/>
    </source>
</evidence>
<dbReference type="KEGG" id="fpn:ABE65_018925"/>
<name>A0A161IJM9_9BACL</name>
<evidence type="ECO:0000313" key="2">
    <source>
        <dbReference type="EMBL" id="ANC78759.1"/>
    </source>
</evidence>
<dbReference type="InterPro" id="IPR037883">
    <property type="entry name" value="Knr4/Smi1-like_sf"/>
</dbReference>
<dbReference type="EMBL" id="CP015378">
    <property type="protein sequence ID" value="ANC78759.1"/>
    <property type="molecule type" value="Genomic_DNA"/>
</dbReference>
<protein>
    <submittedName>
        <fullName evidence="2">Cell wall assembly protein</fullName>
    </submittedName>
</protein>
<dbReference type="Pfam" id="PF09346">
    <property type="entry name" value="SMI1_KNR4"/>
    <property type="match status" value="1"/>
</dbReference>
<dbReference type="SUPFAM" id="SSF160631">
    <property type="entry name" value="SMI1/KNR4-like"/>
    <property type="match status" value="1"/>
</dbReference>
<sequence length="159" mass="18052">MEIEKSSLILPLPSDELFKRKERNWRLKLPEDFKSFLQHNNGAKPMVGTFTCKENGHQYAIDRFLCLLKNPKDNEDHLGVYDLSVTLTLLEDRLTDNEDLIGAEILPIAVLFAGDFVCLDFREGNNPSVCVWSHEESGELEPVTYLTASSFGEFISLIS</sequence>
<dbReference type="InterPro" id="IPR018958">
    <property type="entry name" value="Knr4/Smi1-like_dom"/>
</dbReference>
<feature type="domain" description="Knr4/Smi1-like" evidence="1">
    <location>
        <begin position="12"/>
        <end position="157"/>
    </location>
</feature>
<keyword evidence="3" id="KW-1185">Reference proteome</keyword>
<dbReference type="RefSeq" id="WP_066398411.1">
    <property type="nucleotide sequence ID" value="NZ_CP015378.1"/>
</dbReference>
<evidence type="ECO:0000313" key="3">
    <source>
        <dbReference type="Proteomes" id="UP000076623"/>
    </source>
</evidence>
<proteinExistence type="predicted"/>
<dbReference type="SMART" id="SM00860">
    <property type="entry name" value="SMI1_KNR4"/>
    <property type="match status" value="1"/>
</dbReference>
<organism evidence="2 3">
    <name type="scientific">Fictibacillus phosphorivorans</name>
    <dbReference type="NCBI Taxonomy" id="1221500"/>
    <lineage>
        <taxon>Bacteria</taxon>
        <taxon>Bacillati</taxon>
        <taxon>Bacillota</taxon>
        <taxon>Bacilli</taxon>
        <taxon>Bacillales</taxon>
        <taxon>Fictibacillaceae</taxon>
        <taxon>Fictibacillus</taxon>
    </lineage>
</organism>
<reference evidence="2 3" key="1">
    <citation type="submission" date="2016-04" db="EMBL/GenBank/DDBJ databases">
        <title>Complete genome sequence of Fictibacillus phosphorivorans G25-29, a strain toxic to nematodes.</title>
        <authorList>
            <person name="Zheng Z."/>
        </authorList>
    </citation>
    <scope>NUCLEOTIDE SEQUENCE [LARGE SCALE GENOMIC DNA]</scope>
    <source>
        <strain evidence="2 3">G25-29</strain>
    </source>
</reference>
<gene>
    <name evidence="2" type="ORF">ABE65_018925</name>
</gene>